<dbReference type="KEGG" id="fla:SY85_10525"/>
<accession>A0A172TV43</accession>
<dbReference type="InterPro" id="IPR036909">
    <property type="entry name" value="Cyt_c-like_dom_sf"/>
</dbReference>
<evidence type="ECO:0000313" key="7">
    <source>
        <dbReference type="EMBL" id="ANE50872.1"/>
    </source>
</evidence>
<feature type="signal peptide" evidence="5">
    <location>
        <begin position="1"/>
        <end position="20"/>
    </location>
</feature>
<organism evidence="7 8">
    <name type="scientific">Flavisolibacter tropicus</name>
    <dbReference type="NCBI Taxonomy" id="1492898"/>
    <lineage>
        <taxon>Bacteria</taxon>
        <taxon>Pseudomonadati</taxon>
        <taxon>Bacteroidota</taxon>
        <taxon>Chitinophagia</taxon>
        <taxon>Chitinophagales</taxon>
        <taxon>Chitinophagaceae</taxon>
        <taxon>Flavisolibacter</taxon>
    </lineage>
</organism>
<reference evidence="8" key="1">
    <citation type="submission" date="2015-01" db="EMBL/GenBank/DDBJ databases">
        <title>Flavisolibacter sp./LCS9/ whole genome sequencing.</title>
        <authorList>
            <person name="Kim M.K."/>
            <person name="Srinivasan S."/>
            <person name="Lee J.-J."/>
        </authorList>
    </citation>
    <scope>NUCLEOTIDE SEQUENCE [LARGE SCALE GENOMIC DNA]</scope>
    <source>
        <strain evidence="8">LCS9</strain>
    </source>
</reference>
<dbReference type="PATRIC" id="fig|1492898.3.peg.2264"/>
<evidence type="ECO:0000256" key="1">
    <source>
        <dbReference type="ARBA" id="ARBA00022617"/>
    </source>
</evidence>
<evidence type="ECO:0000259" key="6">
    <source>
        <dbReference type="PROSITE" id="PS51007"/>
    </source>
</evidence>
<keyword evidence="3 4" id="KW-0408">Iron</keyword>
<dbReference type="RefSeq" id="WP_066404285.1">
    <property type="nucleotide sequence ID" value="NZ_CP011390.1"/>
</dbReference>
<keyword evidence="8" id="KW-1185">Reference proteome</keyword>
<gene>
    <name evidence="7" type="ORF">SY85_10525</name>
</gene>
<name>A0A172TV43_9BACT</name>
<dbReference type="GO" id="GO:0020037">
    <property type="term" value="F:heme binding"/>
    <property type="evidence" value="ECO:0007669"/>
    <property type="project" value="InterPro"/>
</dbReference>
<dbReference type="OrthoDB" id="2827525at2"/>
<dbReference type="SUPFAM" id="SSF46626">
    <property type="entry name" value="Cytochrome c"/>
    <property type="match status" value="1"/>
</dbReference>
<reference evidence="7 8" key="2">
    <citation type="journal article" date="2016" name="Int. J. Syst. Evol. Microbiol.">
        <title>Flavisolibacter tropicus sp. nov., isolated from tropical soil.</title>
        <authorList>
            <person name="Lee J.J."/>
            <person name="Kang M.S."/>
            <person name="Kim G.S."/>
            <person name="Lee C.S."/>
            <person name="Lim S."/>
            <person name="Lee J."/>
            <person name="Roh S.H."/>
            <person name="Kang H."/>
            <person name="Ha J.M."/>
            <person name="Bae S."/>
            <person name="Jung H.Y."/>
            <person name="Kim M.K."/>
        </authorList>
    </citation>
    <scope>NUCLEOTIDE SEQUENCE [LARGE SCALE GENOMIC DNA]</scope>
    <source>
        <strain evidence="7 8">LCS9</strain>
    </source>
</reference>
<proteinExistence type="predicted"/>
<keyword evidence="1 4" id="KW-0349">Heme</keyword>
<feature type="domain" description="Cytochrome c" evidence="6">
    <location>
        <begin position="65"/>
        <end position="155"/>
    </location>
</feature>
<dbReference type="Pfam" id="PF00034">
    <property type="entry name" value="Cytochrom_C"/>
    <property type="match status" value="1"/>
</dbReference>
<dbReference type="Proteomes" id="UP000077177">
    <property type="component" value="Chromosome"/>
</dbReference>
<dbReference type="GO" id="GO:0046872">
    <property type="term" value="F:metal ion binding"/>
    <property type="evidence" value="ECO:0007669"/>
    <property type="project" value="UniProtKB-KW"/>
</dbReference>
<protein>
    <submittedName>
        <fullName evidence="7">Cytochrome C</fullName>
    </submittedName>
</protein>
<evidence type="ECO:0000256" key="3">
    <source>
        <dbReference type="ARBA" id="ARBA00023004"/>
    </source>
</evidence>
<dbReference type="STRING" id="1492898.SY85_10525"/>
<keyword evidence="2 4" id="KW-0479">Metal-binding</keyword>
<keyword evidence="5" id="KW-0732">Signal</keyword>
<feature type="chain" id="PRO_5008001188" evidence="5">
    <location>
        <begin position="21"/>
        <end position="158"/>
    </location>
</feature>
<dbReference type="PROSITE" id="PS51007">
    <property type="entry name" value="CYTC"/>
    <property type="match status" value="1"/>
</dbReference>
<dbReference type="GO" id="GO:0009055">
    <property type="term" value="F:electron transfer activity"/>
    <property type="evidence" value="ECO:0007669"/>
    <property type="project" value="InterPro"/>
</dbReference>
<dbReference type="AlphaFoldDB" id="A0A172TV43"/>
<evidence type="ECO:0000313" key="8">
    <source>
        <dbReference type="Proteomes" id="UP000077177"/>
    </source>
</evidence>
<dbReference type="EMBL" id="CP011390">
    <property type="protein sequence ID" value="ANE50872.1"/>
    <property type="molecule type" value="Genomic_DNA"/>
</dbReference>
<evidence type="ECO:0000256" key="5">
    <source>
        <dbReference type="SAM" id="SignalP"/>
    </source>
</evidence>
<dbReference type="InterPro" id="IPR009056">
    <property type="entry name" value="Cyt_c-like_dom"/>
</dbReference>
<dbReference type="Gene3D" id="1.10.760.10">
    <property type="entry name" value="Cytochrome c-like domain"/>
    <property type="match status" value="1"/>
</dbReference>
<sequence>MKRKLLLAAALLLTGSGLFVSCSDSTSSAASAPAGTTETATAQTEVHGNEVKPEDVQVTSPLNAEWVSAGKGIYDMKCQSCHKLTDEKLVGPGWKDVTKKRQPHWIMNMIMNTDMMLEKDPEAQKLLEQCLVRMPNQNVAKEDARKIVEFMRSNDGEK</sequence>
<dbReference type="PROSITE" id="PS51257">
    <property type="entry name" value="PROKAR_LIPOPROTEIN"/>
    <property type="match status" value="1"/>
</dbReference>
<evidence type="ECO:0000256" key="4">
    <source>
        <dbReference type="PROSITE-ProRule" id="PRU00433"/>
    </source>
</evidence>
<evidence type="ECO:0000256" key="2">
    <source>
        <dbReference type="ARBA" id="ARBA00022723"/>
    </source>
</evidence>